<reference evidence="3" key="1">
    <citation type="journal article" date="2019" name="Int. J. Syst. Evol. Microbiol.">
        <title>The Global Catalogue of Microorganisms (GCM) 10K type strain sequencing project: providing services to taxonomists for standard genome sequencing and annotation.</title>
        <authorList>
            <consortium name="The Broad Institute Genomics Platform"/>
            <consortium name="The Broad Institute Genome Sequencing Center for Infectious Disease"/>
            <person name="Wu L."/>
            <person name="Ma J."/>
        </authorList>
    </citation>
    <scope>NUCLEOTIDE SEQUENCE [LARGE SCALE GENOMIC DNA]</scope>
    <source>
        <strain evidence="3">JCM 17938</strain>
    </source>
</reference>
<feature type="domain" description="Tyrosine specific protein phosphatases" evidence="1">
    <location>
        <begin position="81"/>
        <end position="148"/>
    </location>
</feature>
<sequence>MRTKGRGAPDANSPWDEIVTLLWMGGHHYQDHAGVRRPVIVGTEFDVVISLYQRDGHGPAAGVEHHYVQAPDGPLSPAQVESICQMANIVAAAVGDGRRVLARCHSGYNRSGLVVAQALINMGYSTEDAIFLIRYRRSKWALNNSLFVDYLNTGLEVARLLTGLGTGL</sequence>
<dbReference type="Gene3D" id="3.90.190.10">
    <property type="entry name" value="Protein tyrosine phosphatase superfamily"/>
    <property type="match status" value="1"/>
</dbReference>
<protein>
    <submittedName>
        <fullName evidence="2">Dual specificity protein phosphatase family protein</fullName>
    </submittedName>
</protein>
<dbReference type="InterPro" id="IPR029021">
    <property type="entry name" value="Prot-tyrosine_phosphatase-like"/>
</dbReference>
<name>A0ABP8TZ72_9ACTN</name>
<dbReference type="PROSITE" id="PS50056">
    <property type="entry name" value="TYR_PHOSPHATASE_2"/>
    <property type="match status" value="1"/>
</dbReference>
<dbReference type="InterPro" id="IPR000387">
    <property type="entry name" value="Tyr_Pase_dom"/>
</dbReference>
<accession>A0ABP8TZ72</accession>
<dbReference type="SUPFAM" id="SSF52799">
    <property type="entry name" value="(Phosphotyrosine protein) phosphatases II"/>
    <property type="match status" value="1"/>
</dbReference>
<keyword evidence="3" id="KW-1185">Reference proteome</keyword>
<comment type="caution">
    <text evidence="2">The sequence shown here is derived from an EMBL/GenBank/DDBJ whole genome shotgun (WGS) entry which is preliminary data.</text>
</comment>
<gene>
    <name evidence="2" type="ORF">GCM10023195_83210</name>
</gene>
<evidence type="ECO:0000259" key="1">
    <source>
        <dbReference type="PROSITE" id="PS50056"/>
    </source>
</evidence>
<dbReference type="RefSeq" id="WP_345366702.1">
    <property type="nucleotide sequence ID" value="NZ_BAABHJ010000040.1"/>
</dbReference>
<proteinExistence type="predicted"/>
<dbReference type="EMBL" id="BAABHJ010000040">
    <property type="protein sequence ID" value="GAA4618506.1"/>
    <property type="molecule type" value="Genomic_DNA"/>
</dbReference>
<evidence type="ECO:0000313" key="3">
    <source>
        <dbReference type="Proteomes" id="UP001500212"/>
    </source>
</evidence>
<evidence type="ECO:0000313" key="2">
    <source>
        <dbReference type="EMBL" id="GAA4618506.1"/>
    </source>
</evidence>
<dbReference type="Proteomes" id="UP001500212">
    <property type="component" value="Unassembled WGS sequence"/>
</dbReference>
<organism evidence="2 3">
    <name type="scientific">Actinoallomurus liliacearum</name>
    <dbReference type="NCBI Taxonomy" id="1080073"/>
    <lineage>
        <taxon>Bacteria</taxon>
        <taxon>Bacillati</taxon>
        <taxon>Actinomycetota</taxon>
        <taxon>Actinomycetes</taxon>
        <taxon>Streptosporangiales</taxon>
        <taxon>Thermomonosporaceae</taxon>
        <taxon>Actinoallomurus</taxon>
    </lineage>
</organism>